<evidence type="ECO:0000313" key="8">
    <source>
        <dbReference type="Proteomes" id="UP000624244"/>
    </source>
</evidence>
<dbReference type="GO" id="GO:0016779">
    <property type="term" value="F:nucleotidyltransferase activity"/>
    <property type="evidence" value="ECO:0007669"/>
    <property type="project" value="UniProtKB-KW"/>
</dbReference>
<feature type="region of interest" description="Disordered" evidence="5">
    <location>
        <begin position="958"/>
        <end position="978"/>
    </location>
</feature>
<protein>
    <recommendedName>
        <fullName evidence="6">UBC core domain-containing protein</fullName>
    </recommendedName>
</protein>
<dbReference type="SUPFAM" id="SSF54495">
    <property type="entry name" value="UBC-like"/>
    <property type="match status" value="1"/>
</dbReference>
<feature type="compositionally biased region" description="Polar residues" evidence="5">
    <location>
        <begin position="292"/>
        <end position="306"/>
    </location>
</feature>
<dbReference type="AlphaFoldDB" id="A0A8H5ZSC8"/>
<dbReference type="EMBL" id="WNKQ01000002">
    <property type="protein sequence ID" value="KAF5852958.1"/>
    <property type="molecule type" value="Genomic_DNA"/>
</dbReference>
<name>A0A8H5ZSC8_COCSA</name>
<keyword evidence="1" id="KW-0328">Glycosyltransferase</keyword>
<sequence>MPRRQFQADLQKAADGLLLAAGISDVRPGADDGEFTFICMADGQPLNVSALITDVSEYPSSHTCMIFAGDNASAGVAAALNDITDAATAKTIPQILELVSSRLESTDGDGDSQMVGSQEFDGFEGYEDEDEDEDEEDYFPGDDDLLPKPRITHTSESCEPSVATTSEFRHRIRNDLLVAKSEGFKVGHLGGLMVGLGCYISLAIRISKLGISEEAMKAWQVEPSEYLVAICHYPLGYKSMDDYRSYDAHQARRNFGLRIGVSTTYKPTIQEAVAAFAAANKENGNEREDSQQGESQNTLPAQSSGFRNSFVSRPLNELFEQRFSMLLKYRYGGMPWQGAELFYNDVLLNSFYEEHDAAHDKYYEDERASTTWPRIVTADHITASVGQPHSLPLVGMQFVLRHFVRCTEFCLICFSKMSDDLQAIKPYVCDNPLCLYQYMSLGFGPSIEHEIISQPKVVDLLVSFCYSSARAGKLKEFPTGLSLAVPPPVSNQQGSLQGVPYHGATEQPRSVYDTLPVAAMSMRFNEGNLEMLFENSRAPCPVTPGSWVVIRVDEEIDRVMHCRVIDTSLYPSVKVSKPVVAAIADASNNDYIHPHTLPLYRDQAPQQTNRIHSKPVQRDHFRSGSFYLYDHNFDDLKDHDKQQAIVSLLHVLPPVEEMRKYLLRKSESPLSSWVDRLPSAALGVLRWIIASNRACILQVDEGDFPSGRKTEGRLYGMGGWAQFRFAMGAPDKERRFIEAVRQTKERLHLKYPTLFAWHGSPLHNWHSIIREGLHFKETHHGRAFGHGVYHAPNVTTSLGYSNIQIGASWPMSELKIQQALALNEIVNAPEEYVSQNPHLVVAQLDWIQTRYLFVRKRADVSSTAAPNPVSKPLEFVEQDPSRTPLGVDGPLIIPIHAIAASRRYKPTVYGLSKRQKASGKSRFDTIEVGCEDDDTDSVATLEEDLIIFDEDEYESDSFKPKYNEESIPTPNSIMDGKGKSKMTAISSFSSKIFGKSSQKAPQKPLTDYVPGTLDYSRLPMIATPVWATTSATKRLMKDFRDIISIQNREPLHELGWHIDEDKIDNIYQWIVELHSFDPKLPLAQDMKKRGIKSIVLELRFGKDHPMSPPFVRVIRPRFLGFNQGGGGHVTAGGAMCMELLTNDGWSAVSSIESVLLQVRMAICSVDPKPARLAPGGPSDYYVGEAVEAYKRACNVHGWTIPPGFNETASGGLGTANPY</sequence>
<dbReference type="GO" id="GO:0003950">
    <property type="term" value="F:NAD+ poly-ADP-ribosyltransferase activity"/>
    <property type="evidence" value="ECO:0007669"/>
    <property type="project" value="InterPro"/>
</dbReference>
<dbReference type="InterPro" id="IPR000608">
    <property type="entry name" value="UBC"/>
</dbReference>
<dbReference type="OMA" id="LVCHCKT"/>
<reference evidence="7" key="1">
    <citation type="submission" date="2019-11" db="EMBL/GenBank/DDBJ databases">
        <title>Bipolaris sorokiniana Genome sequencing.</title>
        <authorList>
            <person name="Wang H."/>
        </authorList>
    </citation>
    <scope>NUCLEOTIDE SEQUENCE</scope>
</reference>
<dbReference type="Pfam" id="PF00644">
    <property type="entry name" value="PARP"/>
    <property type="match status" value="1"/>
</dbReference>
<feature type="region of interest" description="Disordered" evidence="5">
    <location>
        <begin position="282"/>
        <end position="306"/>
    </location>
</feature>
<dbReference type="CDD" id="cd23802">
    <property type="entry name" value="UBCc_UBE2Q"/>
    <property type="match status" value="1"/>
</dbReference>
<gene>
    <name evidence="7" type="ORF">GGP41_001538</name>
</gene>
<comment type="caution">
    <text evidence="7">The sequence shown here is derived from an EMBL/GenBank/DDBJ whole genome shotgun (WGS) entry which is preliminary data.</text>
</comment>
<dbReference type="FunFam" id="3.10.110.10:FF:000107">
    <property type="entry name" value="Ubiquitin conjugating enzyme, putative"/>
    <property type="match status" value="1"/>
</dbReference>
<dbReference type="Gene3D" id="3.10.110.10">
    <property type="entry name" value="Ubiquitin Conjugating Enzyme"/>
    <property type="match status" value="1"/>
</dbReference>
<dbReference type="PROSITE" id="PS50127">
    <property type="entry name" value="UBC_2"/>
    <property type="match status" value="1"/>
</dbReference>
<feature type="region of interest" description="Disordered" evidence="5">
    <location>
        <begin position="124"/>
        <end position="159"/>
    </location>
</feature>
<dbReference type="InterPro" id="IPR012317">
    <property type="entry name" value="Poly(ADP-ribose)pol_cat_dom"/>
</dbReference>
<dbReference type="PANTHER" id="PTHR21328">
    <property type="entry name" value="POLY ADP-RIBOSE POLYMERASE FAMILY, MEMBER PARP"/>
    <property type="match status" value="1"/>
</dbReference>
<feature type="domain" description="UBC core" evidence="6">
    <location>
        <begin position="1030"/>
        <end position="1204"/>
    </location>
</feature>
<evidence type="ECO:0000256" key="3">
    <source>
        <dbReference type="ARBA" id="ARBA00022695"/>
    </source>
</evidence>
<dbReference type="Gene3D" id="3.90.228.10">
    <property type="match status" value="1"/>
</dbReference>
<evidence type="ECO:0000256" key="4">
    <source>
        <dbReference type="ARBA" id="ARBA00023027"/>
    </source>
</evidence>
<evidence type="ECO:0000313" key="7">
    <source>
        <dbReference type="EMBL" id="KAF5852958.1"/>
    </source>
</evidence>
<dbReference type="SUPFAM" id="SSF56399">
    <property type="entry name" value="ADP-ribosylation"/>
    <property type="match status" value="1"/>
</dbReference>
<keyword evidence="4" id="KW-0520">NAD</keyword>
<evidence type="ECO:0000256" key="2">
    <source>
        <dbReference type="ARBA" id="ARBA00022679"/>
    </source>
</evidence>
<keyword evidence="3" id="KW-0548">Nucleotidyltransferase</keyword>
<proteinExistence type="predicted"/>
<dbReference type="InterPro" id="IPR016135">
    <property type="entry name" value="UBQ-conjugating_enzyme/RWD"/>
</dbReference>
<accession>A0A8H5ZSC8</accession>
<feature type="compositionally biased region" description="Acidic residues" evidence="5">
    <location>
        <begin position="124"/>
        <end position="144"/>
    </location>
</feature>
<evidence type="ECO:0000256" key="5">
    <source>
        <dbReference type="SAM" id="MobiDB-lite"/>
    </source>
</evidence>
<organism evidence="7 8">
    <name type="scientific">Cochliobolus sativus</name>
    <name type="common">Common root rot and spot blotch fungus</name>
    <name type="synonym">Bipolaris sorokiniana</name>
    <dbReference type="NCBI Taxonomy" id="45130"/>
    <lineage>
        <taxon>Eukaryota</taxon>
        <taxon>Fungi</taxon>
        <taxon>Dikarya</taxon>
        <taxon>Ascomycota</taxon>
        <taxon>Pezizomycotina</taxon>
        <taxon>Dothideomycetes</taxon>
        <taxon>Pleosporomycetidae</taxon>
        <taxon>Pleosporales</taxon>
        <taxon>Pleosporineae</taxon>
        <taxon>Pleosporaceae</taxon>
        <taxon>Bipolaris</taxon>
    </lineage>
</organism>
<evidence type="ECO:0000259" key="6">
    <source>
        <dbReference type="PROSITE" id="PS50127"/>
    </source>
</evidence>
<dbReference type="Proteomes" id="UP000624244">
    <property type="component" value="Unassembled WGS sequence"/>
</dbReference>
<evidence type="ECO:0000256" key="1">
    <source>
        <dbReference type="ARBA" id="ARBA00022676"/>
    </source>
</evidence>
<dbReference type="InterPro" id="IPR051838">
    <property type="entry name" value="ARTD_PARP"/>
</dbReference>
<keyword evidence="2" id="KW-0808">Transferase</keyword>